<keyword evidence="2" id="KW-1185">Reference proteome</keyword>
<name>A0AAV4I4K4_9GAST</name>
<evidence type="ECO:0000313" key="2">
    <source>
        <dbReference type="Proteomes" id="UP000762676"/>
    </source>
</evidence>
<dbReference type="AlphaFoldDB" id="A0AAV4I4K4"/>
<evidence type="ECO:0000313" key="1">
    <source>
        <dbReference type="EMBL" id="GFS05384.1"/>
    </source>
</evidence>
<gene>
    <name evidence="1" type="ORF">ElyMa_004680600</name>
</gene>
<protein>
    <submittedName>
        <fullName evidence="1">Uncharacterized protein</fullName>
    </submittedName>
</protein>
<reference evidence="1 2" key="1">
    <citation type="journal article" date="2021" name="Elife">
        <title>Chloroplast acquisition without the gene transfer in kleptoplastic sea slugs, Plakobranchus ocellatus.</title>
        <authorList>
            <person name="Maeda T."/>
            <person name="Takahashi S."/>
            <person name="Yoshida T."/>
            <person name="Shimamura S."/>
            <person name="Takaki Y."/>
            <person name="Nagai Y."/>
            <person name="Toyoda A."/>
            <person name="Suzuki Y."/>
            <person name="Arimoto A."/>
            <person name="Ishii H."/>
            <person name="Satoh N."/>
            <person name="Nishiyama T."/>
            <person name="Hasebe M."/>
            <person name="Maruyama T."/>
            <person name="Minagawa J."/>
            <person name="Obokata J."/>
            <person name="Shigenobu S."/>
        </authorList>
    </citation>
    <scope>NUCLEOTIDE SEQUENCE [LARGE SCALE GENOMIC DNA]</scope>
</reference>
<dbReference type="Proteomes" id="UP000762676">
    <property type="component" value="Unassembled WGS sequence"/>
</dbReference>
<accession>A0AAV4I4K4</accession>
<sequence>MLVHEALKPGQQLYLALHFTLCALMGGRDTTTTETGNFAKLCEGIPDTPLALSAARVAWQDTACMTLRSRYSTGT</sequence>
<organism evidence="1 2">
    <name type="scientific">Elysia marginata</name>
    <dbReference type="NCBI Taxonomy" id="1093978"/>
    <lineage>
        <taxon>Eukaryota</taxon>
        <taxon>Metazoa</taxon>
        <taxon>Spiralia</taxon>
        <taxon>Lophotrochozoa</taxon>
        <taxon>Mollusca</taxon>
        <taxon>Gastropoda</taxon>
        <taxon>Heterobranchia</taxon>
        <taxon>Euthyneura</taxon>
        <taxon>Panpulmonata</taxon>
        <taxon>Sacoglossa</taxon>
        <taxon>Placobranchoidea</taxon>
        <taxon>Plakobranchidae</taxon>
        <taxon>Elysia</taxon>
    </lineage>
</organism>
<proteinExistence type="predicted"/>
<comment type="caution">
    <text evidence="1">The sequence shown here is derived from an EMBL/GenBank/DDBJ whole genome shotgun (WGS) entry which is preliminary data.</text>
</comment>
<dbReference type="EMBL" id="BMAT01009383">
    <property type="protein sequence ID" value="GFS05384.1"/>
    <property type="molecule type" value="Genomic_DNA"/>
</dbReference>